<evidence type="ECO:0000259" key="12">
    <source>
        <dbReference type="PROSITE" id="PS50929"/>
    </source>
</evidence>
<keyword evidence="5" id="KW-0547">Nucleotide-binding</keyword>
<keyword evidence="14" id="KW-1185">Reference proteome</keyword>
<evidence type="ECO:0008006" key="15">
    <source>
        <dbReference type="Google" id="ProtNLM"/>
    </source>
</evidence>
<dbReference type="Proteomes" id="UP000013827">
    <property type="component" value="Unassembled WGS sequence"/>
</dbReference>
<keyword evidence="2" id="KW-0813">Transport</keyword>
<dbReference type="InterPro" id="IPR044746">
    <property type="entry name" value="ABCC_6TM_D1"/>
</dbReference>
<dbReference type="InterPro" id="IPR050173">
    <property type="entry name" value="ABC_transporter_C-like"/>
</dbReference>
<dbReference type="GO" id="GO:0016887">
    <property type="term" value="F:ATP hydrolysis activity"/>
    <property type="evidence" value="ECO:0007669"/>
    <property type="project" value="InterPro"/>
</dbReference>
<dbReference type="CDD" id="cd03250">
    <property type="entry name" value="ABCC_MRP_domain1"/>
    <property type="match status" value="1"/>
</dbReference>
<protein>
    <recommendedName>
        <fullName evidence="15">ABC transporter</fullName>
    </recommendedName>
</protein>
<dbReference type="EnsemblProtists" id="EOD28836">
    <property type="protein sequence ID" value="EOD28836"/>
    <property type="gene ID" value="EMIHUDRAFT_234504"/>
</dbReference>
<dbReference type="RefSeq" id="XP_005781265.1">
    <property type="nucleotide sequence ID" value="XM_005781208.1"/>
</dbReference>
<reference evidence="14" key="1">
    <citation type="journal article" date="2013" name="Nature">
        <title>Pan genome of the phytoplankton Emiliania underpins its global distribution.</title>
        <authorList>
            <person name="Read B.A."/>
            <person name="Kegel J."/>
            <person name="Klute M.J."/>
            <person name="Kuo A."/>
            <person name="Lefebvre S.C."/>
            <person name="Maumus F."/>
            <person name="Mayer C."/>
            <person name="Miller J."/>
            <person name="Monier A."/>
            <person name="Salamov A."/>
            <person name="Young J."/>
            <person name="Aguilar M."/>
            <person name="Claverie J.M."/>
            <person name="Frickenhaus S."/>
            <person name="Gonzalez K."/>
            <person name="Herman E.K."/>
            <person name="Lin Y.C."/>
            <person name="Napier J."/>
            <person name="Ogata H."/>
            <person name="Sarno A.F."/>
            <person name="Shmutz J."/>
            <person name="Schroeder D."/>
            <person name="de Vargas C."/>
            <person name="Verret F."/>
            <person name="von Dassow P."/>
            <person name="Valentin K."/>
            <person name="Van de Peer Y."/>
            <person name="Wheeler G."/>
            <person name="Dacks J.B."/>
            <person name="Delwiche C.F."/>
            <person name="Dyhrman S.T."/>
            <person name="Glockner G."/>
            <person name="John U."/>
            <person name="Richards T."/>
            <person name="Worden A.Z."/>
            <person name="Zhang X."/>
            <person name="Grigoriev I.V."/>
            <person name="Allen A.E."/>
            <person name="Bidle K."/>
            <person name="Borodovsky M."/>
            <person name="Bowler C."/>
            <person name="Brownlee C."/>
            <person name="Cock J.M."/>
            <person name="Elias M."/>
            <person name="Gladyshev V.N."/>
            <person name="Groth M."/>
            <person name="Guda C."/>
            <person name="Hadaegh A."/>
            <person name="Iglesias-Rodriguez M.D."/>
            <person name="Jenkins J."/>
            <person name="Jones B.M."/>
            <person name="Lawson T."/>
            <person name="Leese F."/>
            <person name="Lindquist E."/>
            <person name="Lobanov A."/>
            <person name="Lomsadze A."/>
            <person name="Malik S.B."/>
            <person name="Marsh M.E."/>
            <person name="Mackinder L."/>
            <person name="Mock T."/>
            <person name="Mueller-Roeber B."/>
            <person name="Pagarete A."/>
            <person name="Parker M."/>
            <person name="Probert I."/>
            <person name="Quesneville H."/>
            <person name="Raines C."/>
            <person name="Rensing S.A."/>
            <person name="Riano-Pachon D.M."/>
            <person name="Richier S."/>
            <person name="Rokitta S."/>
            <person name="Shiraiwa Y."/>
            <person name="Soanes D.M."/>
            <person name="van der Giezen M."/>
            <person name="Wahlund T.M."/>
            <person name="Williams B."/>
            <person name="Wilson W."/>
            <person name="Wolfe G."/>
            <person name="Wurch L.L."/>
        </authorList>
    </citation>
    <scope>NUCLEOTIDE SEQUENCE</scope>
</reference>
<dbReference type="InterPro" id="IPR003439">
    <property type="entry name" value="ABC_transporter-like_ATP-bd"/>
</dbReference>
<evidence type="ECO:0000256" key="5">
    <source>
        <dbReference type="ARBA" id="ARBA00022741"/>
    </source>
</evidence>
<dbReference type="Gene3D" id="3.40.50.300">
    <property type="entry name" value="P-loop containing nucleotide triphosphate hydrolases"/>
    <property type="match status" value="1"/>
</dbReference>
<evidence type="ECO:0000256" key="4">
    <source>
        <dbReference type="ARBA" id="ARBA00022737"/>
    </source>
</evidence>
<dbReference type="Pfam" id="PF00664">
    <property type="entry name" value="ABC_membrane"/>
    <property type="match status" value="1"/>
</dbReference>
<evidence type="ECO:0000256" key="10">
    <source>
        <dbReference type="SAM" id="Phobius"/>
    </source>
</evidence>
<dbReference type="KEGG" id="ehx:EMIHUDRAFT_234504"/>
<dbReference type="PROSITE" id="PS00211">
    <property type="entry name" value="ABC_TRANSPORTER_1"/>
    <property type="match status" value="1"/>
</dbReference>
<dbReference type="SMART" id="SM00382">
    <property type="entry name" value="AAA"/>
    <property type="match status" value="1"/>
</dbReference>
<organism evidence="13 14">
    <name type="scientific">Emiliania huxleyi (strain CCMP1516)</name>
    <dbReference type="NCBI Taxonomy" id="280463"/>
    <lineage>
        <taxon>Eukaryota</taxon>
        <taxon>Haptista</taxon>
        <taxon>Haptophyta</taxon>
        <taxon>Prymnesiophyceae</taxon>
        <taxon>Isochrysidales</taxon>
        <taxon>Noelaerhabdaceae</taxon>
        <taxon>Emiliania</taxon>
    </lineage>
</organism>
<dbReference type="PROSITE" id="PS50893">
    <property type="entry name" value="ABC_TRANSPORTER_2"/>
    <property type="match status" value="1"/>
</dbReference>
<evidence type="ECO:0000259" key="11">
    <source>
        <dbReference type="PROSITE" id="PS50893"/>
    </source>
</evidence>
<evidence type="ECO:0000256" key="7">
    <source>
        <dbReference type="ARBA" id="ARBA00022989"/>
    </source>
</evidence>
<evidence type="ECO:0000313" key="14">
    <source>
        <dbReference type="Proteomes" id="UP000013827"/>
    </source>
</evidence>
<dbReference type="GO" id="GO:0016020">
    <property type="term" value="C:membrane"/>
    <property type="evidence" value="ECO:0007669"/>
    <property type="project" value="UniProtKB-SubCell"/>
</dbReference>
<comment type="subcellular location">
    <subcellularLocation>
        <location evidence="1">Vacuole membrane</location>
        <topology evidence="1">Multi-pass membrane protein</topology>
    </subcellularLocation>
</comment>
<sequence>MSVVKPELGLPAGLLCAGFGMASGSDLSLCLRPRLLPLASSVAACRPMRASLRILSALCVANGLASPLLRGASARAKGEPGVDKPHGLLAAATFSWLDPMLHLGATRPLQLPDLPPLEAPGLPTRAAADSFEEQWARLSASSTPTALNVSEVAVALWRCHGGRFAWAGGLKLCCDLCQIASPLLLKRTIALLESGAGLRRGEITNLMGSDAQRIADLTPYLHALWFAPLQATAAMALELRLAVIGAMLRLNKSIAAATYRVQKQLQLARDERARLTRELLGGIKAAIKLNAWEAPFGGRIERARDAELGLMRRLVKLRSLLSALFTCTPTLVAVVMLAASTYAYRTPLTLKTAMTVLATVNLLRSPLVFLPLVLQSLQEASLSFGRMASFLRLPESTPLPGNDLAEVGVAFHAATLHLSATGGQLVGVAGAVGSGKSSLLAALLGDMPCSRGSVQLRGGIAYAAQTPFLLSATVRDNILFGKPYDADRFARVVKACQLLPDLDSLPFGELTLLGDKGVALSGGQRARVTLARAVYSDAQVVLLDDPLAACDPTVAQRLMQRVIGPRGLLKDKLRVFVSSSLEPLAEADAIHAAGGEFARQLALSREQRSGMQAAEEGGEGAAAVEAAAHEAAHEAEAPPSPPHVLSSQ</sequence>
<dbReference type="SUPFAM" id="SSF52540">
    <property type="entry name" value="P-loop containing nucleoside triphosphate hydrolases"/>
    <property type="match status" value="1"/>
</dbReference>
<dbReference type="Pfam" id="PF00005">
    <property type="entry name" value="ABC_tran"/>
    <property type="match status" value="1"/>
</dbReference>
<dbReference type="PANTHER" id="PTHR24223:SF443">
    <property type="entry name" value="MULTIDRUG-RESISTANCE LIKE PROTEIN 1, ISOFORM I"/>
    <property type="match status" value="1"/>
</dbReference>
<name>A0A0D3JZA1_EMIH1</name>
<dbReference type="InterPro" id="IPR027417">
    <property type="entry name" value="P-loop_NTPase"/>
</dbReference>
<dbReference type="Gene3D" id="1.20.1560.10">
    <property type="entry name" value="ABC transporter type 1, transmembrane domain"/>
    <property type="match status" value="1"/>
</dbReference>
<dbReference type="InterPro" id="IPR017871">
    <property type="entry name" value="ABC_transporter-like_CS"/>
</dbReference>
<dbReference type="SUPFAM" id="SSF90123">
    <property type="entry name" value="ABC transporter transmembrane region"/>
    <property type="match status" value="1"/>
</dbReference>
<feature type="compositionally biased region" description="Basic and acidic residues" evidence="9">
    <location>
        <begin position="627"/>
        <end position="636"/>
    </location>
</feature>
<dbReference type="GO" id="GO:0140359">
    <property type="term" value="F:ABC-type transporter activity"/>
    <property type="evidence" value="ECO:0007669"/>
    <property type="project" value="InterPro"/>
</dbReference>
<dbReference type="PANTHER" id="PTHR24223">
    <property type="entry name" value="ATP-BINDING CASSETTE SUB-FAMILY C"/>
    <property type="match status" value="1"/>
</dbReference>
<dbReference type="GO" id="GO:0005524">
    <property type="term" value="F:ATP binding"/>
    <property type="evidence" value="ECO:0007669"/>
    <property type="project" value="UniProtKB-KW"/>
</dbReference>
<evidence type="ECO:0000256" key="8">
    <source>
        <dbReference type="ARBA" id="ARBA00023136"/>
    </source>
</evidence>
<dbReference type="AlphaFoldDB" id="A0A0D3JZA1"/>
<keyword evidence="8 10" id="KW-0472">Membrane</keyword>
<feature type="domain" description="ABC transmembrane type-1" evidence="12">
    <location>
        <begin position="199"/>
        <end position="379"/>
    </location>
</feature>
<dbReference type="CDD" id="cd18579">
    <property type="entry name" value="ABC_6TM_ABCC_D1"/>
    <property type="match status" value="1"/>
</dbReference>
<accession>A0A0D3JZA1</accession>
<dbReference type="HOGENOM" id="CLU_423032_0_0_1"/>
<evidence type="ECO:0000256" key="9">
    <source>
        <dbReference type="SAM" id="MobiDB-lite"/>
    </source>
</evidence>
<dbReference type="InterPro" id="IPR003593">
    <property type="entry name" value="AAA+_ATPase"/>
</dbReference>
<evidence type="ECO:0000256" key="1">
    <source>
        <dbReference type="ARBA" id="ARBA00004128"/>
    </source>
</evidence>
<dbReference type="PROSITE" id="PS50929">
    <property type="entry name" value="ABC_TM1F"/>
    <property type="match status" value="1"/>
</dbReference>
<dbReference type="PaxDb" id="2903-EOD28836"/>
<evidence type="ECO:0000256" key="3">
    <source>
        <dbReference type="ARBA" id="ARBA00022692"/>
    </source>
</evidence>
<feature type="domain" description="ABC transporter" evidence="11">
    <location>
        <begin position="391"/>
        <end position="626"/>
    </location>
</feature>
<feature type="region of interest" description="Disordered" evidence="9">
    <location>
        <begin position="606"/>
        <end position="648"/>
    </location>
</feature>
<dbReference type="InterPro" id="IPR036640">
    <property type="entry name" value="ABC1_TM_sf"/>
</dbReference>
<keyword evidence="3 10" id="KW-0812">Transmembrane</keyword>
<keyword evidence="6" id="KW-0067">ATP-binding</keyword>
<feature type="transmembrane region" description="Helical" evidence="10">
    <location>
        <begin position="320"/>
        <end position="344"/>
    </location>
</feature>
<dbReference type="STRING" id="2903.R1F0V5"/>
<dbReference type="eggNOG" id="KOG0054">
    <property type="taxonomic scope" value="Eukaryota"/>
</dbReference>
<keyword evidence="4" id="KW-0677">Repeat</keyword>
<evidence type="ECO:0000256" key="2">
    <source>
        <dbReference type="ARBA" id="ARBA00022448"/>
    </source>
</evidence>
<evidence type="ECO:0000313" key="13">
    <source>
        <dbReference type="EnsemblProtists" id="EOD28836"/>
    </source>
</evidence>
<dbReference type="GeneID" id="17274382"/>
<proteinExistence type="predicted"/>
<reference evidence="13" key="2">
    <citation type="submission" date="2024-10" db="UniProtKB">
        <authorList>
            <consortium name="EnsemblProtists"/>
        </authorList>
    </citation>
    <scope>IDENTIFICATION</scope>
</reference>
<dbReference type="InterPro" id="IPR011527">
    <property type="entry name" value="ABC1_TM_dom"/>
</dbReference>
<keyword evidence="7 10" id="KW-1133">Transmembrane helix</keyword>
<evidence type="ECO:0000256" key="6">
    <source>
        <dbReference type="ARBA" id="ARBA00022840"/>
    </source>
</evidence>
<feature type="transmembrane region" description="Helical" evidence="10">
    <location>
        <begin position="356"/>
        <end position="377"/>
    </location>
</feature>